<feature type="domain" description="Aminoglycoside phosphotransferase" evidence="2">
    <location>
        <begin position="56"/>
        <end position="296"/>
    </location>
</feature>
<organism evidence="3 4">
    <name type="scientific">Actinomadura soli</name>
    <dbReference type="NCBI Taxonomy" id="2508997"/>
    <lineage>
        <taxon>Bacteria</taxon>
        <taxon>Bacillati</taxon>
        <taxon>Actinomycetota</taxon>
        <taxon>Actinomycetes</taxon>
        <taxon>Streptosporangiales</taxon>
        <taxon>Thermomonosporaceae</taxon>
        <taxon>Actinomadura</taxon>
    </lineage>
</organism>
<keyword evidence="4" id="KW-1185">Reference proteome</keyword>
<proteinExistence type="predicted"/>
<dbReference type="InterPro" id="IPR041726">
    <property type="entry name" value="ACAD10_11_N"/>
</dbReference>
<keyword evidence="3" id="KW-0808">Transferase</keyword>
<reference evidence="3 4" key="1">
    <citation type="submission" date="2019-05" db="EMBL/GenBank/DDBJ databases">
        <title>Draft genome sequence of Actinomadura sp. 14C53.</title>
        <authorList>
            <person name="Saricaoglu S."/>
            <person name="Isik K."/>
        </authorList>
    </citation>
    <scope>NUCLEOTIDE SEQUENCE [LARGE SCALE GENOMIC DNA]</scope>
    <source>
        <strain evidence="3 4">14C53</strain>
    </source>
</reference>
<dbReference type="PANTHER" id="PTHR47829">
    <property type="entry name" value="HYDROLASE, PUTATIVE (AFU_ORTHOLOGUE AFUA_1G12880)-RELATED"/>
    <property type="match status" value="1"/>
</dbReference>
<dbReference type="EMBL" id="VCKW01000438">
    <property type="protein sequence ID" value="TMQ86951.1"/>
    <property type="molecule type" value="Genomic_DNA"/>
</dbReference>
<evidence type="ECO:0000259" key="2">
    <source>
        <dbReference type="Pfam" id="PF01636"/>
    </source>
</evidence>
<protein>
    <submittedName>
        <fullName evidence="3">Phosphotransferase family protein</fullName>
    </submittedName>
</protein>
<dbReference type="Pfam" id="PF01636">
    <property type="entry name" value="APH"/>
    <property type="match status" value="1"/>
</dbReference>
<dbReference type="Gene3D" id="3.90.1200.10">
    <property type="match status" value="1"/>
</dbReference>
<evidence type="ECO:0000313" key="4">
    <source>
        <dbReference type="Proteomes" id="UP000309174"/>
    </source>
</evidence>
<comment type="caution">
    <text evidence="3">The sequence shown here is derived from an EMBL/GenBank/DDBJ whole genome shotgun (WGS) entry which is preliminary data.</text>
</comment>
<dbReference type="SUPFAM" id="SSF56112">
    <property type="entry name" value="Protein kinase-like (PK-like)"/>
    <property type="match status" value="1"/>
</dbReference>
<dbReference type="PANTHER" id="PTHR47829:SF1">
    <property type="entry name" value="HAD FAMILY PHOSPHATASE"/>
    <property type="match status" value="1"/>
</dbReference>
<dbReference type="GO" id="GO:0016740">
    <property type="term" value="F:transferase activity"/>
    <property type="evidence" value="ECO:0007669"/>
    <property type="project" value="UniProtKB-KW"/>
</dbReference>
<dbReference type="AlphaFoldDB" id="A0A5C4IYS1"/>
<gene>
    <name evidence="3" type="ORF">ETD83_40030</name>
</gene>
<feature type="region of interest" description="Disordered" evidence="1">
    <location>
        <begin position="1"/>
        <end position="20"/>
    </location>
</feature>
<accession>A0A5C4IYS1</accession>
<sequence>MSVDAEQPAGPPSGVPGIDVPRLADWLARELPGSARERPESGREWPRSGRIEAIDLIAGGRSNLTYAITLDGGRRVVLRRPPLGHVQPTAHDMGREYRVLTALGGRTAVPVPKTLALCDDEDVIGARFYLMEHVEGRVLRSREDAADLTPEQARGLSEALTGALAAIHTVDVAAAGLEDFGRPGGYMARQLARWRKQWDGSQEAIRATGTVRDLPEYDRLGARLAERTPADDPGRHGGRARLVHGDFRLDNALVRMEPRPEIAAVVDWEMSTLGDPLSDLGLTLVYWAEAADADELPVGAKITTAPGFFARREVTERYAALTGFDLADLDFYVAFACFKLAAILEGIHARYLQKATVGEGFEQIGEGVPVLLRRAHRTLDTGSL</sequence>
<dbReference type="Proteomes" id="UP000309174">
    <property type="component" value="Unassembled WGS sequence"/>
</dbReference>
<dbReference type="InterPro" id="IPR002575">
    <property type="entry name" value="Aminoglycoside_PTrfase"/>
</dbReference>
<dbReference type="InterPro" id="IPR011009">
    <property type="entry name" value="Kinase-like_dom_sf"/>
</dbReference>
<evidence type="ECO:0000256" key="1">
    <source>
        <dbReference type="SAM" id="MobiDB-lite"/>
    </source>
</evidence>
<dbReference type="CDD" id="cd05154">
    <property type="entry name" value="ACAD10_11_N-like"/>
    <property type="match status" value="1"/>
</dbReference>
<dbReference type="RefSeq" id="WP_138650468.1">
    <property type="nucleotide sequence ID" value="NZ_VCKW01000438.1"/>
</dbReference>
<evidence type="ECO:0000313" key="3">
    <source>
        <dbReference type="EMBL" id="TMQ86951.1"/>
    </source>
</evidence>
<dbReference type="OrthoDB" id="3806873at2"/>
<name>A0A5C4IYS1_9ACTN</name>
<dbReference type="Gene3D" id="3.30.200.20">
    <property type="entry name" value="Phosphorylase Kinase, domain 1"/>
    <property type="match status" value="1"/>
</dbReference>
<dbReference type="InterPro" id="IPR052898">
    <property type="entry name" value="ACAD10-like"/>
</dbReference>